<dbReference type="GeneID" id="112462576"/>
<evidence type="ECO:0000313" key="2">
    <source>
        <dbReference type="Proteomes" id="UP000504618"/>
    </source>
</evidence>
<evidence type="ECO:0000256" key="1">
    <source>
        <dbReference type="SAM" id="MobiDB-lite"/>
    </source>
</evidence>
<dbReference type="RefSeq" id="XP_024884211.1">
    <property type="nucleotide sequence ID" value="XM_025028443.1"/>
</dbReference>
<keyword evidence="2" id="KW-1185">Reference proteome</keyword>
<feature type="region of interest" description="Disordered" evidence="1">
    <location>
        <begin position="97"/>
        <end position="117"/>
    </location>
</feature>
<reference evidence="3" key="1">
    <citation type="submission" date="2025-08" db="UniProtKB">
        <authorList>
            <consortium name="RefSeq"/>
        </authorList>
    </citation>
    <scope>IDENTIFICATION</scope>
    <source>
        <tissue evidence="3">Whole body</tissue>
    </source>
</reference>
<name>A0A6J1QTD9_9HYME</name>
<accession>A0A6J1QTD9</accession>
<organism evidence="2 3">
    <name type="scientific">Temnothorax curvispinosus</name>
    <dbReference type="NCBI Taxonomy" id="300111"/>
    <lineage>
        <taxon>Eukaryota</taxon>
        <taxon>Metazoa</taxon>
        <taxon>Ecdysozoa</taxon>
        <taxon>Arthropoda</taxon>
        <taxon>Hexapoda</taxon>
        <taxon>Insecta</taxon>
        <taxon>Pterygota</taxon>
        <taxon>Neoptera</taxon>
        <taxon>Endopterygota</taxon>
        <taxon>Hymenoptera</taxon>
        <taxon>Apocrita</taxon>
        <taxon>Aculeata</taxon>
        <taxon>Formicoidea</taxon>
        <taxon>Formicidae</taxon>
        <taxon>Myrmicinae</taxon>
        <taxon>Temnothorax</taxon>
    </lineage>
</organism>
<protein>
    <submittedName>
        <fullName evidence="3">Uncharacterized protein LOC112462576 isoform X2</fullName>
    </submittedName>
</protein>
<dbReference type="Proteomes" id="UP000504618">
    <property type="component" value="Unplaced"/>
</dbReference>
<feature type="region of interest" description="Disordered" evidence="1">
    <location>
        <begin position="1"/>
        <end position="20"/>
    </location>
</feature>
<gene>
    <name evidence="3" type="primary">LOC112462576</name>
</gene>
<feature type="compositionally biased region" description="Low complexity" evidence="1">
    <location>
        <begin position="101"/>
        <end position="115"/>
    </location>
</feature>
<dbReference type="AlphaFoldDB" id="A0A6J1QTD9"/>
<sequence length="195" mass="21880">MYDRRRLSDATDEENLDPNVMRKDFSTEVQEKKKVLSADNNVSQKTSARSINIETPSISKDNSIYGLDTSGEKSPSSICKAYSPSELRQMSPVTSHITALTSSPSTPRSSRQSGSVLGVSGATYDKKAFKEKISRDRDSSFTRYVSNQEISSKLDMLITNVCRLNRFLLPHEKKIVRPAHFPALPLTTKEELKKF</sequence>
<proteinExistence type="predicted"/>
<evidence type="ECO:0000313" key="3">
    <source>
        <dbReference type="RefSeq" id="XP_024884211.1"/>
    </source>
</evidence>